<evidence type="ECO:0000256" key="2">
    <source>
        <dbReference type="ARBA" id="ARBA00022475"/>
    </source>
</evidence>
<feature type="transmembrane region" description="Helical" evidence="6">
    <location>
        <begin position="397"/>
        <end position="419"/>
    </location>
</feature>
<gene>
    <name evidence="8" type="ORF">BC659_2518</name>
</gene>
<keyword evidence="2" id="KW-1003">Cell membrane</keyword>
<evidence type="ECO:0000256" key="5">
    <source>
        <dbReference type="ARBA" id="ARBA00023136"/>
    </source>
</evidence>
<organism evidence="8 9">
    <name type="scientific">Sediminibacterium goheungense</name>
    <dbReference type="NCBI Taxonomy" id="1086393"/>
    <lineage>
        <taxon>Bacteria</taxon>
        <taxon>Pseudomonadati</taxon>
        <taxon>Bacteroidota</taxon>
        <taxon>Chitinophagia</taxon>
        <taxon>Chitinophagales</taxon>
        <taxon>Chitinophagaceae</taxon>
        <taxon>Sediminibacterium</taxon>
    </lineage>
</organism>
<evidence type="ECO:0000256" key="1">
    <source>
        <dbReference type="ARBA" id="ARBA00004651"/>
    </source>
</evidence>
<dbReference type="GO" id="GO:0005886">
    <property type="term" value="C:plasma membrane"/>
    <property type="evidence" value="ECO:0007669"/>
    <property type="project" value="UniProtKB-SubCell"/>
</dbReference>
<feature type="transmembrane region" description="Helical" evidence="6">
    <location>
        <begin position="179"/>
        <end position="199"/>
    </location>
</feature>
<feature type="domain" description="ABC-2 type transporter transmembrane" evidence="7">
    <location>
        <begin position="19"/>
        <end position="419"/>
    </location>
</feature>
<keyword evidence="3 6" id="KW-0812">Transmembrane</keyword>
<feature type="transmembrane region" description="Helical" evidence="6">
    <location>
        <begin position="342"/>
        <end position="361"/>
    </location>
</feature>
<reference evidence="8 9" key="1">
    <citation type="submission" date="2019-03" db="EMBL/GenBank/DDBJ databases">
        <title>Genomic Encyclopedia of Archaeal and Bacterial Type Strains, Phase II (KMG-II): from individual species to whole genera.</title>
        <authorList>
            <person name="Goeker M."/>
        </authorList>
    </citation>
    <scope>NUCLEOTIDE SEQUENCE [LARGE SCALE GENOMIC DNA]</scope>
    <source>
        <strain evidence="8 9">DSM 28323</strain>
    </source>
</reference>
<evidence type="ECO:0000256" key="6">
    <source>
        <dbReference type="SAM" id="Phobius"/>
    </source>
</evidence>
<evidence type="ECO:0000259" key="7">
    <source>
        <dbReference type="Pfam" id="PF12698"/>
    </source>
</evidence>
<evidence type="ECO:0000256" key="4">
    <source>
        <dbReference type="ARBA" id="ARBA00022989"/>
    </source>
</evidence>
<protein>
    <submittedName>
        <fullName evidence="8">ABC-2 type transport system permease protein</fullName>
    </submittedName>
</protein>
<dbReference type="InterPro" id="IPR051449">
    <property type="entry name" value="ABC-2_transporter_component"/>
</dbReference>
<dbReference type="Proteomes" id="UP000295741">
    <property type="component" value="Unassembled WGS sequence"/>
</dbReference>
<keyword evidence="4 6" id="KW-1133">Transmembrane helix</keyword>
<dbReference type="InterPro" id="IPR013525">
    <property type="entry name" value="ABC2_TM"/>
</dbReference>
<dbReference type="SUPFAM" id="SSF53850">
    <property type="entry name" value="Periplasmic binding protein-like II"/>
    <property type="match status" value="1"/>
</dbReference>
<evidence type="ECO:0000313" key="8">
    <source>
        <dbReference type="EMBL" id="TDO27197.1"/>
    </source>
</evidence>
<sequence length="446" mass="49537">MNKISLVAKREFLTRVQKKTFLLTTIGVPLLIFAFYALIIFFSVKSTDNFTIAVLDKANIFNGSIDSKKGSDVIFKFVKDDTSVLKNKLEQKEYDAYLYVPENYSITGKSTDSLLFRSAKTVGIMTREKIENRISKTLEEKRLMSMNISKSQLDSIQNQKESITFSSSSGKTENQTKVGLSYGVGFVSGFMIYIILFIYGTMVMRGVVEEKVSRIAEVIISSVKPFQLMMGKIVGIGAVGLLQFIIWGILIFAIQLLVPVLFPQLFEQMQSQPVQPGMMAAAETAKQSGALSGIMNGLSEINFTLIIGCFIFYFLGGYFMYASLFAAVGSAANEDMQDAQSLLLPIMMPIIFGIVIMMQAVNNPNGSLAVFGSLFPLTSPIVMMARVAHGIPDGVTVFQLVLSMVFLILGFFGTTWLAAKIYRTGILMYGKKVTWKELWKWAVKKN</sequence>
<dbReference type="Gene3D" id="3.40.190.10">
    <property type="entry name" value="Periplasmic binding protein-like II"/>
    <property type="match status" value="1"/>
</dbReference>
<comment type="caution">
    <text evidence="8">The sequence shown here is derived from an EMBL/GenBank/DDBJ whole genome shotgun (WGS) entry which is preliminary data.</text>
</comment>
<accession>A0A4R6IXP8</accession>
<feature type="transmembrane region" description="Helical" evidence="6">
    <location>
        <begin position="233"/>
        <end position="258"/>
    </location>
</feature>
<feature type="transmembrane region" description="Helical" evidence="6">
    <location>
        <begin position="21"/>
        <end position="42"/>
    </location>
</feature>
<dbReference type="AlphaFoldDB" id="A0A4R6IXP8"/>
<proteinExistence type="predicted"/>
<dbReference type="PANTHER" id="PTHR30294">
    <property type="entry name" value="MEMBRANE COMPONENT OF ABC TRANSPORTER YHHJ-RELATED"/>
    <property type="match status" value="1"/>
</dbReference>
<dbReference type="EMBL" id="SNWP01000011">
    <property type="protein sequence ID" value="TDO27197.1"/>
    <property type="molecule type" value="Genomic_DNA"/>
</dbReference>
<dbReference type="Pfam" id="PF12698">
    <property type="entry name" value="ABC2_membrane_3"/>
    <property type="match status" value="1"/>
</dbReference>
<keyword evidence="9" id="KW-1185">Reference proteome</keyword>
<dbReference type="RefSeq" id="WP_133475058.1">
    <property type="nucleotide sequence ID" value="NZ_SNWP01000011.1"/>
</dbReference>
<feature type="transmembrane region" description="Helical" evidence="6">
    <location>
        <begin position="301"/>
        <end position="321"/>
    </location>
</feature>
<dbReference type="PANTHER" id="PTHR30294:SF29">
    <property type="entry name" value="MULTIDRUG ABC TRANSPORTER PERMEASE YBHS-RELATED"/>
    <property type="match status" value="1"/>
</dbReference>
<dbReference type="OrthoDB" id="9768837at2"/>
<evidence type="ECO:0000256" key="3">
    <source>
        <dbReference type="ARBA" id="ARBA00022692"/>
    </source>
</evidence>
<comment type="subcellular location">
    <subcellularLocation>
        <location evidence="1">Cell membrane</location>
        <topology evidence="1">Multi-pass membrane protein</topology>
    </subcellularLocation>
</comment>
<dbReference type="GO" id="GO:0140359">
    <property type="term" value="F:ABC-type transporter activity"/>
    <property type="evidence" value="ECO:0007669"/>
    <property type="project" value="InterPro"/>
</dbReference>
<name>A0A4R6IXP8_9BACT</name>
<evidence type="ECO:0000313" key="9">
    <source>
        <dbReference type="Proteomes" id="UP000295741"/>
    </source>
</evidence>
<keyword evidence="5 6" id="KW-0472">Membrane</keyword>